<sequence length="186" mass="20645">MATPVFNFKMFIQHLPVTSADRMELVKSALSTSDIIGSVLRTHLTAEQIIEAWIYAACNRANLFTDTSITFAAKRQIAVNLGLPKAASSLFHNVAKIRNRFAHDPSTAEIDTELVDKIKEQFFSLMPGWRHQPDVGISFFRKDGSTELNVSLHDANQPPHIILAVIVSLVALFLANKAREEASIES</sequence>
<name>A0A1A9RLB3_EIKCO</name>
<comment type="caution">
    <text evidence="1">The sequence shown here is derived from an EMBL/GenBank/DDBJ whole genome shotgun (WGS) entry which is preliminary data.</text>
</comment>
<dbReference type="AlphaFoldDB" id="A0A1A9RLB3"/>
<proteinExistence type="predicted"/>
<dbReference type="RefSeq" id="WP_064087692.1">
    <property type="nucleotide sequence ID" value="NZ_LXSG01000030.1"/>
</dbReference>
<dbReference type="EMBL" id="LXSG01000030">
    <property type="protein sequence ID" value="OAM19379.1"/>
    <property type="molecule type" value="Genomic_DNA"/>
</dbReference>
<reference evidence="2" key="1">
    <citation type="submission" date="2016-05" db="EMBL/GenBank/DDBJ databases">
        <title>Draft genome of Corynebacterium afermentans subsp. afermentans LCDC 88199T.</title>
        <authorList>
            <person name="Bernier A.-M."/>
            <person name="Bernard K."/>
        </authorList>
    </citation>
    <scope>NUCLEOTIDE SEQUENCE [LARGE SCALE GENOMIC DNA]</scope>
    <source>
        <strain evidence="2">NML04-0072</strain>
    </source>
</reference>
<evidence type="ECO:0008006" key="3">
    <source>
        <dbReference type="Google" id="ProtNLM"/>
    </source>
</evidence>
<dbReference type="OrthoDB" id="8611606at2"/>
<gene>
    <name evidence="1" type="ORF">A7P90_05480</name>
</gene>
<accession>A0A1A9RLB3</accession>
<protein>
    <recommendedName>
        <fullName evidence="3">DUF4145 domain-containing protein</fullName>
    </recommendedName>
</protein>
<evidence type="ECO:0000313" key="1">
    <source>
        <dbReference type="EMBL" id="OAM19379.1"/>
    </source>
</evidence>
<organism evidence="1 2">
    <name type="scientific">Eikenella corrodens</name>
    <dbReference type="NCBI Taxonomy" id="539"/>
    <lineage>
        <taxon>Bacteria</taxon>
        <taxon>Pseudomonadati</taxon>
        <taxon>Pseudomonadota</taxon>
        <taxon>Betaproteobacteria</taxon>
        <taxon>Neisseriales</taxon>
        <taxon>Neisseriaceae</taxon>
        <taxon>Eikenella</taxon>
    </lineage>
</organism>
<evidence type="ECO:0000313" key="2">
    <source>
        <dbReference type="Proteomes" id="UP000077589"/>
    </source>
</evidence>
<dbReference type="Proteomes" id="UP000077589">
    <property type="component" value="Unassembled WGS sequence"/>
</dbReference>